<dbReference type="Proteomes" id="UP000828251">
    <property type="component" value="Unassembled WGS sequence"/>
</dbReference>
<feature type="compositionally biased region" description="Basic and acidic residues" evidence="1">
    <location>
        <begin position="386"/>
        <end position="405"/>
    </location>
</feature>
<reference evidence="2 3" key="1">
    <citation type="journal article" date="2021" name="Plant Biotechnol. J.">
        <title>Multi-omics assisted identification of the key and species-specific regulatory components of drought-tolerant mechanisms in Gossypium stocksii.</title>
        <authorList>
            <person name="Yu D."/>
            <person name="Ke L."/>
            <person name="Zhang D."/>
            <person name="Wu Y."/>
            <person name="Sun Y."/>
            <person name="Mei J."/>
            <person name="Sun J."/>
            <person name="Sun Y."/>
        </authorList>
    </citation>
    <scope>NUCLEOTIDE SEQUENCE [LARGE SCALE GENOMIC DNA]</scope>
    <source>
        <strain evidence="3">cv. E1</strain>
        <tissue evidence="2">Leaf</tissue>
    </source>
</reference>
<dbReference type="AlphaFoldDB" id="A0A9D3ZSW3"/>
<keyword evidence="3" id="KW-1185">Reference proteome</keyword>
<comment type="caution">
    <text evidence="2">The sequence shown here is derived from an EMBL/GenBank/DDBJ whole genome shotgun (WGS) entry which is preliminary data.</text>
</comment>
<evidence type="ECO:0000313" key="3">
    <source>
        <dbReference type="Proteomes" id="UP000828251"/>
    </source>
</evidence>
<sequence length="559" mass="61943">MKRWPPSTLISATRAVQMYEEIGFELLKAINEIIIFADLILQNIMYAHVSERKETFEVMDLDHGNGNIEYSGTDSEETDEIGSNKQSGEYQGLFARNQSRNGRHRTVEKGTNKHATRHLELDDESGSSEHSSKVSESFMHLRRSLEPDVETGSSNRPETYPQVINGVAGIGSNHFETNPEVSKGWEDNHNFEILGDSSKQSEVIQEKKDWIEGNIHISAEKRSLSSSSPSTSSSLSTYDQFEMDINQSKTKSGPKPEEKATQIQTLEDKHHVSNGDASLALASQVSCVTHEPTLMQSPLVQVMDRVGGLDSCKIPSAVFARSKSITPMDWSLPSSESLFSIQLGDNSFSRDYILSSKSRELFESGEFVELSPLAIVLEGDTVKKGVESDKSEATSRSDDVVKDKTGQSLEGQVIEKPARPMVSWSSDATTHHSVDNVASVHSIDFPIRKKKQRKCGWPSCYCSNCWLAVCYGIRNKQLIAHIVLNKKNRSSSNNKRNIPWPRQYPQNQVTAPVPPVDGFGVAVVDETAVQELASLGRAGRKKPAPDLSFVLGVLLTKRC</sequence>
<organism evidence="2 3">
    <name type="scientific">Gossypium stocksii</name>
    <dbReference type="NCBI Taxonomy" id="47602"/>
    <lineage>
        <taxon>Eukaryota</taxon>
        <taxon>Viridiplantae</taxon>
        <taxon>Streptophyta</taxon>
        <taxon>Embryophyta</taxon>
        <taxon>Tracheophyta</taxon>
        <taxon>Spermatophyta</taxon>
        <taxon>Magnoliopsida</taxon>
        <taxon>eudicotyledons</taxon>
        <taxon>Gunneridae</taxon>
        <taxon>Pentapetalae</taxon>
        <taxon>rosids</taxon>
        <taxon>malvids</taxon>
        <taxon>Malvales</taxon>
        <taxon>Malvaceae</taxon>
        <taxon>Malvoideae</taxon>
        <taxon>Gossypium</taxon>
    </lineage>
</organism>
<name>A0A9D3ZSW3_9ROSI</name>
<evidence type="ECO:0000313" key="2">
    <source>
        <dbReference type="EMBL" id="KAH1064209.1"/>
    </source>
</evidence>
<evidence type="ECO:0000256" key="1">
    <source>
        <dbReference type="SAM" id="MobiDB-lite"/>
    </source>
</evidence>
<dbReference type="PANTHER" id="PTHR33673:SF3">
    <property type="entry name" value="SUPPRESSOR SRP40-LIKE PROTEIN"/>
    <property type="match status" value="1"/>
</dbReference>
<accession>A0A9D3ZSW3</accession>
<feature type="region of interest" description="Disordered" evidence="1">
    <location>
        <begin position="386"/>
        <end position="410"/>
    </location>
</feature>
<dbReference type="OrthoDB" id="1302201at2759"/>
<dbReference type="EMBL" id="JAIQCV010000009">
    <property type="protein sequence ID" value="KAH1064209.1"/>
    <property type="molecule type" value="Genomic_DNA"/>
</dbReference>
<gene>
    <name evidence="2" type="ORF">J1N35_029196</name>
</gene>
<feature type="region of interest" description="Disordered" evidence="1">
    <location>
        <begin position="67"/>
        <end position="140"/>
    </location>
</feature>
<protein>
    <submittedName>
        <fullName evidence="2">Uncharacterized protein</fullName>
    </submittedName>
</protein>
<dbReference type="PANTHER" id="PTHR33673">
    <property type="entry name" value="SUPPRESSOR SRP40-LIKE PROTEIN"/>
    <property type="match status" value="1"/>
</dbReference>
<proteinExistence type="predicted"/>